<gene>
    <name evidence="2" type="ORF">FHS99_003037</name>
</gene>
<keyword evidence="3" id="KW-1185">Reference proteome</keyword>
<organism evidence="2 3">
    <name type="scientific">Sphingomonas prati</name>
    <dbReference type="NCBI Taxonomy" id="1843237"/>
    <lineage>
        <taxon>Bacteria</taxon>
        <taxon>Pseudomonadati</taxon>
        <taxon>Pseudomonadota</taxon>
        <taxon>Alphaproteobacteria</taxon>
        <taxon>Sphingomonadales</taxon>
        <taxon>Sphingomonadaceae</taxon>
        <taxon>Sphingomonas</taxon>
    </lineage>
</organism>
<feature type="region of interest" description="Disordered" evidence="1">
    <location>
        <begin position="1"/>
        <end position="34"/>
    </location>
</feature>
<comment type="caution">
    <text evidence="2">The sequence shown here is derived from an EMBL/GenBank/DDBJ whole genome shotgun (WGS) entry which is preliminary data.</text>
</comment>
<sequence length="97" mass="10193">MSATLRSSTSSHWIAANAAPATTRSPKRDVPAPTIPETVAAGLSVPAQAYFGRFGLFAGLDMLVSSDWTRSQLGWQPTGPELIGDLEAMDYSPTAVA</sequence>
<name>A0A7W9F449_9SPHN</name>
<proteinExistence type="predicted"/>
<accession>A0A7W9F449</accession>
<dbReference type="Proteomes" id="UP000546701">
    <property type="component" value="Unassembled WGS sequence"/>
</dbReference>
<dbReference type="RefSeq" id="WP_184075319.1">
    <property type="nucleotide sequence ID" value="NZ_BMJP01000005.1"/>
</dbReference>
<evidence type="ECO:0000313" key="3">
    <source>
        <dbReference type="Proteomes" id="UP000546701"/>
    </source>
</evidence>
<dbReference type="AlphaFoldDB" id="A0A7W9F449"/>
<reference evidence="2 3" key="1">
    <citation type="submission" date="2020-08" db="EMBL/GenBank/DDBJ databases">
        <title>Genomic Encyclopedia of Type Strains, Phase IV (KMG-IV): sequencing the most valuable type-strain genomes for metagenomic binning, comparative biology and taxonomic classification.</title>
        <authorList>
            <person name="Goeker M."/>
        </authorList>
    </citation>
    <scope>NUCLEOTIDE SEQUENCE [LARGE SCALE GENOMIC DNA]</scope>
    <source>
        <strain evidence="2 3">DSM 103336</strain>
    </source>
</reference>
<dbReference type="EMBL" id="JACIJR010000007">
    <property type="protein sequence ID" value="MBB5730534.1"/>
    <property type="molecule type" value="Genomic_DNA"/>
</dbReference>
<evidence type="ECO:0000313" key="2">
    <source>
        <dbReference type="EMBL" id="MBB5730534.1"/>
    </source>
</evidence>
<evidence type="ECO:0000256" key="1">
    <source>
        <dbReference type="SAM" id="MobiDB-lite"/>
    </source>
</evidence>
<protein>
    <submittedName>
        <fullName evidence="2">Uncharacterized protein</fullName>
    </submittedName>
</protein>
<feature type="compositionally biased region" description="Polar residues" evidence="1">
    <location>
        <begin position="1"/>
        <end position="12"/>
    </location>
</feature>